<protein>
    <submittedName>
        <fullName evidence="3">Uncharacterized protein</fullName>
    </submittedName>
</protein>
<dbReference type="EMBL" id="CP039354">
    <property type="protein sequence ID" value="QCE11018.1"/>
    <property type="molecule type" value="Genomic_DNA"/>
</dbReference>
<gene>
    <name evidence="2" type="ORF">DEO72_LG10g2251</name>
    <name evidence="3" type="ORF">DEO72_LG10g2252</name>
</gene>
<dbReference type="AlphaFoldDB" id="A0A4D6NEP4"/>
<evidence type="ECO:0000313" key="4">
    <source>
        <dbReference type="Proteomes" id="UP000501690"/>
    </source>
</evidence>
<proteinExistence type="predicted"/>
<reference evidence="3 4" key="1">
    <citation type="submission" date="2019-04" db="EMBL/GenBank/DDBJ databases">
        <title>An improved genome assembly and genetic linkage map for asparagus bean, Vigna unguiculata ssp. sesquipedialis.</title>
        <authorList>
            <person name="Xia Q."/>
            <person name="Zhang R."/>
            <person name="Dong Y."/>
        </authorList>
    </citation>
    <scope>NUCLEOTIDE SEQUENCE [LARGE SCALE GENOMIC DNA]</scope>
    <source>
        <tissue evidence="3">Leaf</tissue>
    </source>
</reference>
<dbReference type="EMBL" id="CP039354">
    <property type="protein sequence ID" value="QCE11019.1"/>
    <property type="molecule type" value="Genomic_DNA"/>
</dbReference>
<name>A0A4D6NEP4_VIGUN</name>
<keyword evidence="4" id="KW-1185">Reference proteome</keyword>
<feature type="region of interest" description="Disordered" evidence="1">
    <location>
        <begin position="126"/>
        <end position="154"/>
    </location>
</feature>
<organism evidence="3 4">
    <name type="scientific">Vigna unguiculata</name>
    <name type="common">Cowpea</name>
    <dbReference type="NCBI Taxonomy" id="3917"/>
    <lineage>
        <taxon>Eukaryota</taxon>
        <taxon>Viridiplantae</taxon>
        <taxon>Streptophyta</taxon>
        <taxon>Embryophyta</taxon>
        <taxon>Tracheophyta</taxon>
        <taxon>Spermatophyta</taxon>
        <taxon>Magnoliopsida</taxon>
        <taxon>eudicotyledons</taxon>
        <taxon>Gunneridae</taxon>
        <taxon>Pentapetalae</taxon>
        <taxon>rosids</taxon>
        <taxon>fabids</taxon>
        <taxon>Fabales</taxon>
        <taxon>Fabaceae</taxon>
        <taxon>Papilionoideae</taxon>
        <taxon>50 kb inversion clade</taxon>
        <taxon>NPAAA clade</taxon>
        <taxon>indigoferoid/millettioid clade</taxon>
        <taxon>Phaseoleae</taxon>
        <taxon>Vigna</taxon>
    </lineage>
</organism>
<evidence type="ECO:0000313" key="3">
    <source>
        <dbReference type="EMBL" id="QCE11019.1"/>
    </source>
</evidence>
<evidence type="ECO:0000256" key="1">
    <source>
        <dbReference type="SAM" id="MobiDB-lite"/>
    </source>
</evidence>
<evidence type="ECO:0000313" key="2">
    <source>
        <dbReference type="EMBL" id="QCE11018.1"/>
    </source>
</evidence>
<dbReference type="Proteomes" id="UP000501690">
    <property type="component" value="Linkage Group LG10"/>
</dbReference>
<sequence>MGVCLERATLRRTMNLQQIHRGSHHKTPSLQRASSHAGKRCWSEHLQIHTPPWAAIAEAACHHSFLLPPCTCNVFIIVPPSSSEMRSSSLHQLHGHREFFFLTNRLQPQQQPPFTQPRVRANHRLNLHRKPVERRREPSPRRRCGSAATTASLL</sequence>
<accession>A0A4D6NEP4</accession>